<evidence type="ECO:0000313" key="4">
    <source>
        <dbReference type="Proteomes" id="UP001139028"/>
    </source>
</evidence>
<evidence type="ECO:0000256" key="2">
    <source>
        <dbReference type="SAM" id="Phobius"/>
    </source>
</evidence>
<dbReference type="Proteomes" id="UP001139028">
    <property type="component" value="Unassembled WGS sequence"/>
</dbReference>
<comment type="caution">
    <text evidence="3">The sequence shown here is derived from an EMBL/GenBank/DDBJ whole genome shotgun (WGS) entry which is preliminary data.</text>
</comment>
<feature type="compositionally biased region" description="Polar residues" evidence="1">
    <location>
        <begin position="77"/>
        <end position="90"/>
    </location>
</feature>
<keyword evidence="2" id="KW-0472">Membrane</keyword>
<feature type="region of interest" description="Disordered" evidence="1">
    <location>
        <begin position="75"/>
        <end position="104"/>
    </location>
</feature>
<gene>
    <name evidence="3" type="ORF">MO867_21695</name>
</gene>
<dbReference type="AlphaFoldDB" id="A0A9X2J8K3"/>
<proteinExistence type="predicted"/>
<protein>
    <submittedName>
        <fullName evidence="3">Uncharacterized protein</fullName>
    </submittedName>
</protein>
<reference evidence="3" key="1">
    <citation type="journal article" date="2022" name="Arch. Microbiol.">
        <title>Microbulbifer okhotskensis sp. nov., isolated from a deep bottom sediment of the Okhotsk Sea.</title>
        <authorList>
            <person name="Romanenko L."/>
            <person name="Kurilenko V."/>
            <person name="Otstavnykh N."/>
            <person name="Velansky P."/>
            <person name="Isaeva M."/>
            <person name="Mikhailov V."/>
        </authorList>
    </citation>
    <scope>NUCLEOTIDE SEQUENCE</scope>
    <source>
        <strain evidence="3">OS29</strain>
    </source>
</reference>
<feature type="transmembrane region" description="Helical" evidence="2">
    <location>
        <begin position="12"/>
        <end position="31"/>
    </location>
</feature>
<dbReference type="EMBL" id="JALBWM010000249">
    <property type="protein sequence ID" value="MCO1336945.1"/>
    <property type="molecule type" value="Genomic_DNA"/>
</dbReference>
<keyword evidence="2" id="KW-1133">Transmembrane helix</keyword>
<name>A0A9X2J8K3_9GAMM</name>
<keyword evidence="2" id="KW-0812">Transmembrane</keyword>
<organism evidence="3 4">
    <name type="scientific">Microbulbifer okhotskensis</name>
    <dbReference type="NCBI Taxonomy" id="2926617"/>
    <lineage>
        <taxon>Bacteria</taxon>
        <taxon>Pseudomonadati</taxon>
        <taxon>Pseudomonadota</taxon>
        <taxon>Gammaproteobacteria</taxon>
        <taxon>Cellvibrionales</taxon>
        <taxon>Microbulbiferaceae</taxon>
        <taxon>Microbulbifer</taxon>
    </lineage>
</organism>
<evidence type="ECO:0000256" key="1">
    <source>
        <dbReference type="SAM" id="MobiDB-lite"/>
    </source>
</evidence>
<dbReference type="RefSeq" id="WP_252473034.1">
    <property type="nucleotide sequence ID" value="NZ_JALBWM010000249.1"/>
</dbReference>
<accession>A0A9X2J8K3</accession>
<feature type="transmembrane region" description="Helical" evidence="2">
    <location>
        <begin position="43"/>
        <end position="64"/>
    </location>
</feature>
<evidence type="ECO:0000313" key="3">
    <source>
        <dbReference type="EMBL" id="MCO1336945.1"/>
    </source>
</evidence>
<keyword evidence="4" id="KW-1185">Reference proteome</keyword>
<sequence>MITFLSESFSKSGFIEFFVIACGMFYVASRISQAKWATPESNVIRIATSWVFWVFACILLIVSLTNIPGCEGPRKQPYTQQNPVPQAESITQDKSKIPNSGEEN</sequence>